<dbReference type="InterPro" id="IPR046264">
    <property type="entry name" value="DUF6297"/>
</dbReference>
<sequence length="340" mass="34875">MAITVGVVGVPAWWWGAVRVTRPRMRWALAGPTDRGPALGRSLRRTLGVVVACGAAAGFAVGALTRSSTPFVDVGTETASGAVAAALVVAIACAAQMRRSARASTTARAVHPIARWHRDVVAPADGLAATSRLLLLTADTEFVDHARRVRWCAGRSAAPRRSVAAASPVATMLRADVVRLRRRPGDLGVWTAVVAVTIAVGLTTTMHSVAPAIAALLAYRAGSAVASGLRTLTTTPALRRALRATATQILLAHGAIPAVAVVGWACVGITTIGGVTPVGWCLIVIGAIAATARRATRPETPWDAPVYITGQGGVAQPLLLLALLRGHIATAVVAALACVV</sequence>
<comment type="caution">
    <text evidence="2">The sequence shown here is derived from an EMBL/GenBank/DDBJ whole genome shotgun (WGS) entry which is preliminary data.</text>
</comment>
<dbReference type="RefSeq" id="WP_253655031.1">
    <property type="nucleotide sequence ID" value="NZ_BAAAOE010000002.1"/>
</dbReference>
<feature type="transmembrane region" description="Helical" evidence="1">
    <location>
        <begin position="47"/>
        <end position="66"/>
    </location>
</feature>
<keyword evidence="1" id="KW-1133">Transmembrane helix</keyword>
<dbReference type="Pfam" id="PF19814">
    <property type="entry name" value="DUF6297"/>
    <property type="match status" value="2"/>
</dbReference>
<dbReference type="EMBL" id="JAMTCG010000004">
    <property type="protein sequence ID" value="MCP2161477.1"/>
    <property type="molecule type" value="Genomic_DNA"/>
</dbReference>
<keyword evidence="1" id="KW-0472">Membrane</keyword>
<keyword evidence="1" id="KW-0812">Transmembrane</keyword>
<evidence type="ECO:0000313" key="2">
    <source>
        <dbReference type="EMBL" id="MCP2161477.1"/>
    </source>
</evidence>
<dbReference type="Proteomes" id="UP001205740">
    <property type="component" value="Unassembled WGS sequence"/>
</dbReference>
<feature type="transmembrane region" description="Helical" evidence="1">
    <location>
        <begin position="187"/>
        <end position="206"/>
    </location>
</feature>
<feature type="transmembrane region" description="Helical" evidence="1">
    <location>
        <begin position="78"/>
        <end position="95"/>
    </location>
</feature>
<keyword evidence="3" id="KW-1185">Reference proteome</keyword>
<proteinExistence type="predicted"/>
<gene>
    <name evidence="2" type="ORF">LX12_002672</name>
</gene>
<protein>
    <submittedName>
        <fullName evidence="2">Uncharacterized protein</fullName>
    </submittedName>
</protein>
<evidence type="ECO:0000313" key="3">
    <source>
        <dbReference type="Proteomes" id="UP001205740"/>
    </source>
</evidence>
<evidence type="ECO:0000256" key="1">
    <source>
        <dbReference type="SAM" id="Phobius"/>
    </source>
</evidence>
<name>A0ABT1H2M1_9NOCA</name>
<accession>A0ABT1H2M1</accession>
<organism evidence="2 3">
    <name type="scientific">Williamsia serinedens</name>
    <dbReference type="NCBI Taxonomy" id="391736"/>
    <lineage>
        <taxon>Bacteria</taxon>
        <taxon>Bacillati</taxon>
        <taxon>Actinomycetota</taxon>
        <taxon>Actinomycetes</taxon>
        <taxon>Mycobacteriales</taxon>
        <taxon>Nocardiaceae</taxon>
        <taxon>Williamsia</taxon>
    </lineage>
</organism>
<feature type="transmembrane region" description="Helical" evidence="1">
    <location>
        <begin position="271"/>
        <end position="292"/>
    </location>
</feature>
<reference evidence="2 3" key="1">
    <citation type="submission" date="2022-06" db="EMBL/GenBank/DDBJ databases">
        <title>Genomic Encyclopedia of Archaeal and Bacterial Type Strains, Phase II (KMG-II): from individual species to whole genera.</title>
        <authorList>
            <person name="Goeker M."/>
        </authorList>
    </citation>
    <scope>NUCLEOTIDE SEQUENCE [LARGE SCALE GENOMIC DNA]</scope>
    <source>
        <strain evidence="2 3">DSM 45037</strain>
    </source>
</reference>